<proteinExistence type="predicted"/>
<gene>
    <name evidence="2" type="primary">Dsim\GD11228</name>
    <name evidence="2" type="ORF">Dsim_GD11228</name>
</gene>
<dbReference type="AlphaFoldDB" id="B4NVV9"/>
<sequence>MTIKNVEEKLSLEFVKELNVNNTKTLELLKTTSHTADILMGCVLITGIVVITIRILIKFTKVTNFHINQTTDDKPTNDSRGHSILRAEELAPKDARASGRAPAVANKCKISVWSASVGATMAESATELALTLAEAATVL</sequence>
<dbReference type="EMBL" id="CH990008">
    <property type="protein sequence ID" value="EDX16204.1"/>
    <property type="molecule type" value="Genomic_DNA"/>
</dbReference>
<evidence type="ECO:0000256" key="1">
    <source>
        <dbReference type="SAM" id="Phobius"/>
    </source>
</evidence>
<protein>
    <submittedName>
        <fullName evidence="2">GD11228</fullName>
    </submittedName>
</protein>
<keyword evidence="1" id="KW-0472">Membrane</keyword>
<keyword evidence="3" id="KW-1185">Reference proteome</keyword>
<feature type="transmembrane region" description="Helical" evidence="1">
    <location>
        <begin position="38"/>
        <end position="57"/>
    </location>
</feature>
<organism evidence="2 3">
    <name type="scientific">Drosophila simulans</name>
    <name type="common">Fruit fly</name>
    <dbReference type="NCBI Taxonomy" id="7240"/>
    <lineage>
        <taxon>Eukaryota</taxon>
        <taxon>Metazoa</taxon>
        <taxon>Ecdysozoa</taxon>
        <taxon>Arthropoda</taxon>
        <taxon>Hexapoda</taxon>
        <taxon>Insecta</taxon>
        <taxon>Pterygota</taxon>
        <taxon>Neoptera</taxon>
        <taxon>Endopterygota</taxon>
        <taxon>Diptera</taxon>
        <taxon>Brachycera</taxon>
        <taxon>Muscomorpha</taxon>
        <taxon>Ephydroidea</taxon>
        <taxon>Drosophilidae</taxon>
        <taxon>Drosophila</taxon>
        <taxon>Sophophora</taxon>
    </lineage>
</organism>
<name>B4NVV9_DROSI</name>
<keyword evidence="1" id="KW-1133">Transmembrane helix</keyword>
<evidence type="ECO:0000313" key="3">
    <source>
        <dbReference type="Proteomes" id="UP000000304"/>
    </source>
</evidence>
<dbReference type="Proteomes" id="UP000000304">
    <property type="component" value="Unassembled WGS sequence"/>
</dbReference>
<evidence type="ECO:0000313" key="2">
    <source>
        <dbReference type="EMBL" id="EDX16204.1"/>
    </source>
</evidence>
<reference evidence="2 3" key="1">
    <citation type="journal article" date="2007" name="Nature">
        <title>Evolution of genes and genomes on the Drosophila phylogeny.</title>
        <authorList>
            <consortium name="Drosophila 12 Genomes Consortium"/>
            <person name="Clark A.G."/>
            <person name="Eisen M.B."/>
            <person name="Smith D.R."/>
            <person name="Bergman C.M."/>
            <person name="Oliver B."/>
            <person name="Markow T.A."/>
            <person name="Kaufman T.C."/>
            <person name="Kellis M."/>
            <person name="Gelbart W."/>
            <person name="Iyer V.N."/>
            <person name="Pollard D.A."/>
            <person name="Sackton T.B."/>
            <person name="Larracuente A.M."/>
            <person name="Singh N.D."/>
            <person name="Abad J.P."/>
            <person name="Abt D.N."/>
            <person name="Adryan B."/>
            <person name="Aguade M."/>
            <person name="Akashi H."/>
            <person name="Anderson W.W."/>
            <person name="Aquadro C.F."/>
            <person name="Ardell D.H."/>
            <person name="Arguello R."/>
            <person name="Artieri C.G."/>
            <person name="Barbash D.A."/>
            <person name="Barker D."/>
            <person name="Barsanti P."/>
            <person name="Batterham P."/>
            <person name="Batzoglou S."/>
            <person name="Begun D."/>
            <person name="Bhutkar A."/>
            <person name="Blanco E."/>
            <person name="Bosak S.A."/>
            <person name="Bradley R.K."/>
            <person name="Brand A.D."/>
            <person name="Brent M.R."/>
            <person name="Brooks A.N."/>
            <person name="Brown R.H."/>
            <person name="Butlin R.K."/>
            <person name="Caggese C."/>
            <person name="Calvi B.R."/>
            <person name="Bernardo de Carvalho A."/>
            <person name="Caspi A."/>
            <person name="Castrezana S."/>
            <person name="Celniker S.E."/>
            <person name="Chang J.L."/>
            <person name="Chapple C."/>
            <person name="Chatterji S."/>
            <person name="Chinwalla A."/>
            <person name="Civetta A."/>
            <person name="Clifton S.W."/>
            <person name="Comeron J.M."/>
            <person name="Costello J.C."/>
            <person name="Coyne J.A."/>
            <person name="Daub J."/>
            <person name="David R.G."/>
            <person name="Delcher A.L."/>
            <person name="Delehaunty K."/>
            <person name="Do C.B."/>
            <person name="Ebling H."/>
            <person name="Edwards K."/>
            <person name="Eickbush T."/>
            <person name="Evans J.D."/>
            <person name="Filipski A."/>
            <person name="Findeiss S."/>
            <person name="Freyhult E."/>
            <person name="Fulton L."/>
            <person name="Fulton R."/>
            <person name="Garcia A.C."/>
            <person name="Gardiner A."/>
            <person name="Garfield D.A."/>
            <person name="Garvin B.E."/>
            <person name="Gibson G."/>
            <person name="Gilbert D."/>
            <person name="Gnerre S."/>
            <person name="Godfrey J."/>
            <person name="Good R."/>
            <person name="Gotea V."/>
            <person name="Gravely B."/>
            <person name="Greenberg A.J."/>
            <person name="Griffiths-Jones S."/>
            <person name="Gross S."/>
            <person name="Guigo R."/>
            <person name="Gustafson E.A."/>
            <person name="Haerty W."/>
            <person name="Hahn M.W."/>
            <person name="Halligan D.L."/>
            <person name="Halpern A.L."/>
            <person name="Halter G.M."/>
            <person name="Han M.V."/>
            <person name="Heger A."/>
            <person name="Hillier L."/>
            <person name="Hinrichs A.S."/>
            <person name="Holmes I."/>
            <person name="Hoskins R.A."/>
            <person name="Hubisz M.J."/>
            <person name="Hultmark D."/>
            <person name="Huntley M.A."/>
            <person name="Jaffe D.B."/>
            <person name="Jagadeeshan S."/>
            <person name="Jeck W.R."/>
            <person name="Johnson J."/>
            <person name="Jones C.D."/>
            <person name="Jordan W.C."/>
            <person name="Karpen G.H."/>
            <person name="Kataoka E."/>
            <person name="Keightley P.D."/>
            <person name="Kheradpour P."/>
            <person name="Kirkness E.F."/>
            <person name="Koerich L.B."/>
            <person name="Kristiansen K."/>
            <person name="Kudrna D."/>
            <person name="Kulathinal R.J."/>
            <person name="Kumar S."/>
            <person name="Kwok R."/>
            <person name="Lander E."/>
            <person name="Langley C.H."/>
            <person name="Lapoint R."/>
            <person name="Lazzaro B.P."/>
            <person name="Lee S.J."/>
            <person name="Levesque L."/>
            <person name="Li R."/>
            <person name="Lin C.F."/>
            <person name="Lin M.F."/>
            <person name="Lindblad-Toh K."/>
            <person name="Llopart A."/>
            <person name="Long M."/>
            <person name="Low L."/>
            <person name="Lozovsky E."/>
            <person name="Lu J."/>
            <person name="Luo M."/>
            <person name="Machado C.A."/>
            <person name="Makalowski W."/>
            <person name="Marzo M."/>
            <person name="Matsuda M."/>
            <person name="Matzkin L."/>
            <person name="McAllister B."/>
            <person name="McBride C.S."/>
            <person name="McKernan B."/>
            <person name="McKernan K."/>
            <person name="Mendez-Lago M."/>
            <person name="Minx P."/>
            <person name="Mollenhauer M.U."/>
            <person name="Montooth K."/>
            <person name="Mount S.M."/>
            <person name="Mu X."/>
            <person name="Myers E."/>
            <person name="Negre B."/>
            <person name="Newfeld S."/>
            <person name="Nielsen R."/>
            <person name="Noor M.A."/>
            <person name="O'Grady P."/>
            <person name="Pachter L."/>
            <person name="Papaceit M."/>
            <person name="Parisi M.J."/>
            <person name="Parisi M."/>
            <person name="Parts L."/>
            <person name="Pedersen J.S."/>
            <person name="Pesole G."/>
            <person name="Phillippy A.M."/>
            <person name="Ponting C.P."/>
            <person name="Pop M."/>
            <person name="Porcelli D."/>
            <person name="Powell J.R."/>
            <person name="Prohaska S."/>
            <person name="Pruitt K."/>
            <person name="Puig M."/>
            <person name="Quesneville H."/>
            <person name="Ram K.R."/>
            <person name="Rand D."/>
            <person name="Rasmussen M.D."/>
            <person name="Reed L.K."/>
            <person name="Reenan R."/>
            <person name="Reily A."/>
            <person name="Remington K.A."/>
            <person name="Rieger T.T."/>
            <person name="Ritchie M.G."/>
            <person name="Robin C."/>
            <person name="Rogers Y.H."/>
            <person name="Rohde C."/>
            <person name="Rozas J."/>
            <person name="Rubenfield M.J."/>
            <person name="Ruiz A."/>
            <person name="Russo S."/>
            <person name="Salzberg S.L."/>
            <person name="Sanchez-Gracia A."/>
            <person name="Saranga D.J."/>
            <person name="Sato H."/>
            <person name="Schaeffer S.W."/>
            <person name="Schatz M.C."/>
            <person name="Schlenke T."/>
            <person name="Schwartz R."/>
            <person name="Segarra C."/>
            <person name="Singh R.S."/>
            <person name="Sirot L."/>
            <person name="Sirota M."/>
            <person name="Sisneros N.B."/>
            <person name="Smith C.D."/>
            <person name="Smith T.F."/>
            <person name="Spieth J."/>
            <person name="Stage D.E."/>
            <person name="Stark A."/>
            <person name="Stephan W."/>
            <person name="Strausberg R.L."/>
            <person name="Strempel S."/>
            <person name="Sturgill D."/>
            <person name="Sutton G."/>
            <person name="Sutton G.G."/>
            <person name="Tao W."/>
            <person name="Teichmann S."/>
            <person name="Tobari Y.N."/>
            <person name="Tomimura Y."/>
            <person name="Tsolas J.M."/>
            <person name="Valente V.L."/>
            <person name="Venter E."/>
            <person name="Venter J.C."/>
            <person name="Vicario S."/>
            <person name="Vieira F.G."/>
            <person name="Vilella A.J."/>
            <person name="Villasante A."/>
            <person name="Walenz B."/>
            <person name="Wang J."/>
            <person name="Wasserman M."/>
            <person name="Watts T."/>
            <person name="Wilson D."/>
            <person name="Wilson R.K."/>
            <person name="Wing R.A."/>
            <person name="Wolfner M.F."/>
            <person name="Wong A."/>
            <person name="Wong G.K."/>
            <person name="Wu C.I."/>
            <person name="Wu G."/>
            <person name="Yamamoto D."/>
            <person name="Yang H.P."/>
            <person name="Yang S.P."/>
            <person name="Yorke J.A."/>
            <person name="Yoshida K."/>
            <person name="Zdobnov E."/>
            <person name="Zhang P."/>
            <person name="Zhang Y."/>
            <person name="Zimin A.V."/>
            <person name="Baldwin J."/>
            <person name="Abdouelleil A."/>
            <person name="Abdulkadir J."/>
            <person name="Abebe A."/>
            <person name="Abera B."/>
            <person name="Abreu J."/>
            <person name="Acer S.C."/>
            <person name="Aftuck L."/>
            <person name="Alexander A."/>
            <person name="An P."/>
            <person name="Anderson E."/>
            <person name="Anderson S."/>
            <person name="Arachi H."/>
            <person name="Azer M."/>
            <person name="Bachantsang P."/>
            <person name="Barry A."/>
            <person name="Bayul T."/>
            <person name="Berlin A."/>
            <person name="Bessette D."/>
            <person name="Bloom T."/>
            <person name="Blye J."/>
            <person name="Boguslavskiy L."/>
            <person name="Bonnet C."/>
            <person name="Boukhgalter B."/>
            <person name="Bourzgui I."/>
            <person name="Brown A."/>
            <person name="Cahill P."/>
            <person name="Channer S."/>
            <person name="Cheshatsang Y."/>
            <person name="Chuda L."/>
            <person name="Citroen M."/>
            <person name="Collymore A."/>
            <person name="Cooke P."/>
            <person name="Costello M."/>
            <person name="D'Aco K."/>
            <person name="Daza R."/>
            <person name="De Haan G."/>
            <person name="DeGray S."/>
            <person name="DeMaso C."/>
            <person name="Dhargay N."/>
            <person name="Dooley K."/>
            <person name="Dooley E."/>
            <person name="Doricent M."/>
            <person name="Dorje P."/>
            <person name="Dorjee K."/>
            <person name="Dupes A."/>
            <person name="Elong R."/>
            <person name="Falk J."/>
            <person name="Farina A."/>
            <person name="Faro S."/>
            <person name="Ferguson D."/>
            <person name="Fisher S."/>
            <person name="Foley C.D."/>
            <person name="Franke A."/>
            <person name="Friedrich D."/>
            <person name="Gadbois L."/>
            <person name="Gearin G."/>
            <person name="Gearin C.R."/>
            <person name="Giannoukos G."/>
            <person name="Goode T."/>
            <person name="Graham J."/>
            <person name="Grandbois E."/>
            <person name="Grewal S."/>
            <person name="Gyaltsen K."/>
            <person name="Hafez N."/>
            <person name="Hagos B."/>
            <person name="Hall J."/>
            <person name="Henson C."/>
            <person name="Hollinger A."/>
            <person name="Honan T."/>
            <person name="Huard M.D."/>
            <person name="Hughes L."/>
            <person name="Hurhula B."/>
            <person name="Husby M.E."/>
            <person name="Kamat A."/>
            <person name="Kanga B."/>
            <person name="Kashin S."/>
            <person name="Khazanovich D."/>
            <person name="Kisner P."/>
            <person name="Lance K."/>
            <person name="Lara M."/>
            <person name="Lee W."/>
            <person name="Lennon N."/>
            <person name="Letendre F."/>
            <person name="LeVine R."/>
            <person name="Lipovsky A."/>
            <person name="Liu X."/>
            <person name="Liu J."/>
            <person name="Liu S."/>
            <person name="Lokyitsang T."/>
            <person name="Lokyitsang Y."/>
            <person name="Lubonja R."/>
            <person name="Lui A."/>
            <person name="MacDonald P."/>
            <person name="Magnisalis V."/>
            <person name="Maru K."/>
            <person name="Matthews C."/>
            <person name="McCusker W."/>
            <person name="McDonough S."/>
            <person name="Mehta T."/>
            <person name="Meldrim J."/>
            <person name="Meneus L."/>
            <person name="Mihai O."/>
            <person name="Mihalev A."/>
            <person name="Mihova T."/>
            <person name="Mittelman R."/>
            <person name="Mlenga V."/>
            <person name="Montmayeur A."/>
            <person name="Mulrain L."/>
            <person name="Navidi A."/>
            <person name="Naylor J."/>
            <person name="Negash T."/>
            <person name="Nguyen T."/>
            <person name="Nguyen N."/>
            <person name="Nicol R."/>
            <person name="Norbu C."/>
            <person name="Norbu N."/>
            <person name="Novod N."/>
            <person name="O'Neill B."/>
            <person name="Osman S."/>
            <person name="Markiewicz E."/>
            <person name="Oyono O.L."/>
            <person name="Patti C."/>
            <person name="Phunkhang P."/>
            <person name="Pierre F."/>
            <person name="Priest M."/>
            <person name="Raghuraman S."/>
            <person name="Rege F."/>
            <person name="Reyes R."/>
            <person name="Rise C."/>
            <person name="Rogov P."/>
            <person name="Ross K."/>
            <person name="Ryan E."/>
            <person name="Settipalli S."/>
            <person name="Shea T."/>
            <person name="Sherpa N."/>
            <person name="Shi L."/>
            <person name="Shih D."/>
            <person name="Sparrow T."/>
            <person name="Spaulding J."/>
            <person name="Stalker J."/>
            <person name="Stange-Thomann N."/>
            <person name="Stavropoulos S."/>
            <person name="Stone C."/>
            <person name="Strader C."/>
            <person name="Tesfaye S."/>
            <person name="Thomson T."/>
            <person name="Thoulutsang Y."/>
            <person name="Thoulutsang D."/>
            <person name="Topham K."/>
            <person name="Topping I."/>
            <person name="Tsamla T."/>
            <person name="Vassiliev H."/>
            <person name="Vo A."/>
            <person name="Wangchuk T."/>
            <person name="Wangdi T."/>
            <person name="Weiand M."/>
            <person name="Wilkinson J."/>
            <person name="Wilson A."/>
            <person name="Yadav S."/>
            <person name="Young G."/>
            <person name="Yu Q."/>
            <person name="Zembek L."/>
            <person name="Zhong D."/>
            <person name="Zimmer A."/>
            <person name="Zwirko Z."/>
            <person name="Jaffe D.B."/>
            <person name="Alvarez P."/>
            <person name="Brockman W."/>
            <person name="Butler J."/>
            <person name="Chin C."/>
            <person name="Gnerre S."/>
            <person name="Grabherr M."/>
            <person name="Kleber M."/>
            <person name="Mauceli E."/>
            <person name="MacCallum I."/>
        </authorList>
    </citation>
    <scope>NUCLEOTIDE SEQUENCE [LARGE SCALE GENOMIC DNA]</scope>
    <source>
        <strain evidence="3">white501</strain>
    </source>
</reference>
<keyword evidence="1" id="KW-0812">Transmembrane</keyword>
<accession>B4NVV9</accession>
<dbReference type="HOGENOM" id="CLU_1847256_0_0_1"/>